<accession>A0A2Z6PFS9</accession>
<dbReference type="EMBL" id="DF973949">
    <property type="protein sequence ID" value="GAU42967.1"/>
    <property type="molecule type" value="Genomic_DNA"/>
</dbReference>
<gene>
    <name evidence="2" type="ORF">TSUD_143040</name>
</gene>
<keyword evidence="3" id="KW-1185">Reference proteome</keyword>
<name>A0A2Z6PFS9_TRISU</name>
<feature type="region of interest" description="Disordered" evidence="1">
    <location>
        <begin position="39"/>
        <end position="87"/>
    </location>
</feature>
<evidence type="ECO:0000256" key="1">
    <source>
        <dbReference type="SAM" id="MobiDB-lite"/>
    </source>
</evidence>
<feature type="compositionally biased region" description="Polar residues" evidence="1">
    <location>
        <begin position="39"/>
        <end position="65"/>
    </location>
</feature>
<evidence type="ECO:0000313" key="2">
    <source>
        <dbReference type="EMBL" id="GAU42967.1"/>
    </source>
</evidence>
<reference evidence="3" key="1">
    <citation type="journal article" date="2017" name="Front. Plant Sci.">
        <title>Climate Clever Clovers: New Paradigm to Reduce the Environmental Footprint of Ruminants by Breeding Low Methanogenic Forages Utilizing Haplotype Variation.</title>
        <authorList>
            <person name="Kaur P."/>
            <person name="Appels R."/>
            <person name="Bayer P.E."/>
            <person name="Keeble-Gagnere G."/>
            <person name="Wang J."/>
            <person name="Hirakawa H."/>
            <person name="Shirasawa K."/>
            <person name="Vercoe P."/>
            <person name="Stefanova K."/>
            <person name="Durmic Z."/>
            <person name="Nichols P."/>
            <person name="Revell C."/>
            <person name="Isobe S.N."/>
            <person name="Edwards D."/>
            <person name="Erskine W."/>
        </authorList>
    </citation>
    <scope>NUCLEOTIDE SEQUENCE [LARGE SCALE GENOMIC DNA]</scope>
    <source>
        <strain evidence="3">cv. Daliak</strain>
    </source>
</reference>
<protein>
    <submittedName>
        <fullName evidence="2">Uncharacterized protein</fullName>
    </submittedName>
</protein>
<dbReference type="Proteomes" id="UP000242715">
    <property type="component" value="Unassembled WGS sequence"/>
</dbReference>
<dbReference type="AlphaFoldDB" id="A0A2Z6PFS9"/>
<sequence>MSEYYFTNMGCFNLFIPGENVDCQHSVVQNQLVGCSTPTAVTPQSSGPTVETPQGSGSTVQTSRTFMDPPSEPTPCKICRNSPPRLE</sequence>
<proteinExistence type="predicted"/>
<evidence type="ECO:0000313" key="3">
    <source>
        <dbReference type="Proteomes" id="UP000242715"/>
    </source>
</evidence>
<organism evidence="2 3">
    <name type="scientific">Trifolium subterraneum</name>
    <name type="common">Subterranean clover</name>
    <dbReference type="NCBI Taxonomy" id="3900"/>
    <lineage>
        <taxon>Eukaryota</taxon>
        <taxon>Viridiplantae</taxon>
        <taxon>Streptophyta</taxon>
        <taxon>Embryophyta</taxon>
        <taxon>Tracheophyta</taxon>
        <taxon>Spermatophyta</taxon>
        <taxon>Magnoliopsida</taxon>
        <taxon>eudicotyledons</taxon>
        <taxon>Gunneridae</taxon>
        <taxon>Pentapetalae</taxon>
        <taxon>rosids</taxon>
        <taxon>fabids</taxon>
        <taxon>Fabales</taxon>
        <taxon>Fabaceae</taxon>
        <taxon>Papilionoideae</taxon>
        <taxon>50 kb inversion clade</taxon>
        <taxon>NPAAA clade</taxon>
        <taxon>Hologalegina</taxon>
        <taxon>IRL clade</taxon>
        <taxon>Trifolieae</taxon>
        <taxon>Trifolium</taxon>
    </lineage>
</organism>